<dbReference type="InterPro" id="IPR029052">
    <property type="entry name" value="Metallo-depent_PP-like"/>
</dbReference>
<dbReference type="PANTHER" id="PTHR42850">
    <property type="entry name" value="METALLOPHOSPHOESTERASE"/>
    <property type="match status" value="1"/>
</dbReference>
<dbReference type="AlphaFoldDB" id="A0A0S7BSF7"/>
<dbReference type="InterPro" id="IPR011152">
    <property type="entry name" value="Pesterase_MJ0912"/>
</dbReference>
<dbReference type="STRING" id="1678840.ATC1_13342"/>
<accession>A0A0S7BSF7</accession>
<name>A0A0S7BSF7_9CHLR</name>
<proteinExistence type="inferred from homology"/>
<evidence type="ECO:0000256" key="1">
    <source>
        <dbReference type="ARBA" id="ARBA00008950"/>
    </source>
</evidence>
<gene>
    <name evidence="3" type="ORF">ATC1_13342</name>
</gene>
<evidence type="ECO:0000313" key="3">
    <source>
        <dbReference type="EMBL" id="GAP40369.1"/>
    </source>
</evidence>
<dbReference type="PIRSF" id="PIRSF000883">
    <property type="entry name" value="Pesterase_MJ0912"/>
    <property type="match status" value="1"/>
</dbReference>
<feature type="domain" description="Calcineurin-like phosphoesterase" evidence="2">
    <location>
        <begin position="1"/>
        <end position="187"/>
    </location>
</feature>
<dbReference type="PANTHER" id="PTHR42850:SF2">
    <property type="entry name" value="BLL5683 PROTEIN"/>
    <property type="match status" value="1"/>
</dbReference>
<comment type="similarity">
    <text evidence="1">Belongs to the metallophosphoesterase superfamily. YfcE family.</text>
</comment>
<dbReference type="SUPFAM" id="SSF56300">
    <property type="entry name" value="Metallo-dependent phosphatases"/>
    <property type="match status" value="1"/>
</dbReference>
<dbReference type="Proteomes" id="UP000053370">
    <property type="component" value="Unassembled WGS sequence"/>
</dbReference>
<dbReference type="RefSeq" id="WP_062279594.1">
    <property type="nucleotide sequence ID" value="NZ_DF968181.1"/>
</dbReference>
<evidence type="ECO:0000259" key="2">
    <source>
        <dbReference type="Pfam" id="PF12850"/>
    </source>
</evidence>
<protein>
    <submittedName>
        <fullName evidence="3">Predicted phosphodiesterase</fullName>
    </submittedName>
</protein>
<organism evidence="3">
    <name type="scientific">Flexilinea flocculi</name>
    <dbReference type="NCBI Taxonomy" id="1678840"/>
    <lineage>
        <taxon>Bacteria</taxon>
        <taxon>Bacillati</taxon>
        <taxon>Chloroflexota</taxon>
        <taxon>Anaerolineae</taxon>
        <taxon>Anaerolineales</taxon>
        <taxon>Anaerolineaceae</taxon>
        <taxon>Flexilinea</taxon>
    </lineage>
</organism>
<dbReference type="EMBL" id="DF968181">
    <property type="protein sequence ID" value="GAP40369.1"/>
    <property type="molecule type" value="Genomic_DNA"/>
</dbReference>
<evidence type="ECO:0000313" key="4">
    <source>
        <dbReference type="Proteomes" id="UP000053370"/>
    </source>
</evidence>
<dbReference type="OrthoDB" id="9800565at2"/>
<dbReference type="InterPro" id="IPR024654">
    <property type="entry name" value="Calcineurin-like_PHP_lpxH"/>
</dbReference>
<dbReference type="InterPro" id="IPR050126">
    <property type="entry name" value="Ap4A_hydrolase"/>
</dbReference>
<dbReference type="GO" id="GO:0005737">
    <property type="term" value="C:cytoplasm"/>
    <property type="evidence" value="ECO:0007669"/>
    <property type="project" value="TreeGrafter"/>
</dbReference>
<dbReference type="GO" id="GO:0016791">
    <property type="term" value="F:phosphatase activity"/>
    <property type="evidence" value="ECO:0007669"/>
    <property type="project" value="TreeGrafter"/>
</dbReference>
<reference evidence="3" key="1">
    <citation type="journal article" date="2015" name="Genome Announc.">
        <title>Draft Genome Sequence of Anaerolineae Strain TC1, a Novel Isolate from a Methanogenic Wastewater Treatment System.</title>
        <authorList>
            <person name="Matsuura N."/>
            <person name="Tourlousse D.M."/>
            <person name="Sun L."/>
            <person name="Toyonaga M."/>
            <person name="Kuroda K."/>
            <person name="Ohashi A."/>
            <person name="Cruz R."/>
            <person name="Yamaguchi T."/>
            <person name="Sekiguchi Y."/>
        </authorList>
    </citation>
    <scope>NUCLEOTIDE SEQUENCE [LARGE SCALE GENOMIC DNA]</scope>
    <source>
        <strain evidence="3">TC1</strain>
    </source>
</reference>
<sequence length="222" mass="25499">MKLCVFSDIHGNRHYFQAVLQTWKNSEFDRCIFLGDAVGYFPDGVWVLDWLQENDIRCIRGNHDAMLTGAMPIAANKDEVYQIEDTCQHIRKKNLDFIQSWPDKIEEKFDNINLFFVHGTPDSPLEGYGYEDSAMAGFDQPDIDFLFIGQTHRPWIRKNFHTTVVNVGSIGLPRDHGSRPSYAVLDTITRQAEIIRLTVNPLPILQAPGKIHPVVLDCLRRE</sequence>
<keyword evidence="4" id="KW-1185">Reference proteome</keyword>
<dbReference type="Gene3D" id="3.60.21.10">
    <property type="match status" value="1"/>
</dbReference>
<dbReference type="Pfam" id="PF12850">
    <property type="entry name" value="Metallophos_2"/>
    <property type="match status" value="1"/>
</dbReference>